<evidence type="ECO:0000256" key="7">
    <source>
        <dbReference type="ARBA" id="ARBA00076317"/>
    </source>
</evidence>
<dbReference type="SUPFAM" id="SSF54495">
    <property type="entry name" value="UBC-like"/>
    <property type="match status" value="1"/>
</dbReference>
<dbReference type="SMART" id="SM00212">
    <property type="entry name" value="UBCc"/>
    <property type="match status" value="1"/>
</dbReference>
<evidence type="ECO:0000256" key="6">
    <source>
        <dbReference type="ARBA" id="ARBA00072440"/>
    </source>
</evidence>
<dbReference type="InterPro" id="IPR050113">
    <property type="entry name" value="Ub_conjugating_enzyme"/>
</dbReference>
<dbReference type="EMBL" id="RQTK01000045">
    <property type="protein sequence ID" value="RUS89902.1"/>
    <property type="molecule type" value="Genomic_DNA"/>
</dbReference>
<evidence type="ECO:0000256" key="12">
    <source>
        <dbReference type="SAM" id="MobiDB-lite"/>
    </source>
</evidence>
<comment type="caution">
    <text evidence="14">The sequence shown here is derived from an EMBL/GenBank/DDBJ whole genome shotgun (WGS) entry which is preliminary data.</text>
</comment>
<sequence>MNNISKNRIKREIEMLSCSPPAGIFCSTAEDRLDLLHAQILGQEGTPFEGGVFHLEIQVPDRYPFDPPSVKFVTPIYHPNIDTNGRICLDTLKLPPKGTWRPCLNISTVLMMIRVLMVEPGAEDPLMTAIWQEYKYDYTAYVEKAKKWTQLHAVDSLLKKAPGKSTSEDKGQHSASSVSNFESSSDQDSELVSKKVSDPAPSMSNTDCAQTSGKSVVRSKKLGLANKRKALVDRDANCKDAKIS</sequence>
<keyword evidence="5 11" id="KW-0067">ATP-binding</keyword>
<dbReference type="PROSITE" id="PS00183">
    <property type="entry name" value="UBC_1"/>
    <property type="match status" value="1"/>
</dbReference>
<evidence type="ECO:0000256" key="2">
    <source>
        <dbReference type="ARBA" id="ARBA00022679"/>
    </source>
</evidence>
<dbReference type="GO" id="GO:0005524">
    <property type="term" value="F:ATP binding"/>
    <property type="evidence" value="ECO:0007669"/>
    <property type="project" value="UniProtKB-UniRule"/>
</dbReference>
<keyword evidence="15" id="KW-1185">Reference proteome</keyword>
<dbReference type="EC" id="2.3.2.23" evidence="1"/>
<evidence type="ECO:0000313" key="14">
    <source>
        <dbReference type="EMBL" id="RUS89902.1"/>
    </source>
</evidence>
<dbReference type="Pfam" id="PF00179">
    <property type="entry name" value="UQ_con"/>
    <property type="match status" value="1"/>
</dbReference>
<accession>A0A3S1BRP2</accession>
<evidence type="ECO:0000256" key="1">
    <source>
        <dbReference type="ARBA" id="ARBA00012486"/>
    </source>
</evidence>
<dbReference type="InterPro" id="IPR016135">
    <property type="entry name" value="UBQ-conjugating_enzyme/RWD"/>
</dbReference>
<dbReference type="STRING" id="188477.A0A3S1BRP2"/>
<name>A0A3S1BRP2_ELYCH</name>
<keyword evidence="2" id="KW-0808">Transferase</keyword>
<evidence type="ECO:0000259" key="13">
    <source>
        <dbReference type="PROSITE" id="PS50127"/>
    </source>
</evidence>
<organism evidence="14 15">
    <name type="scientific">Elysia chlorotica</name>
    <name type="common">Eastern emerald elysia</name>
    <name type="synonym">Sea slug</name>
    <dbReference type="NCBI Taxonomy" id="188477"/>
    <lineage>
        <taxon>Eukaryota</taxon>
        <taxon>Metazoa</taxon>
        <taxon>Spiralia</taxon>
        <taxon>Lophotrochozoa</taxon>
        <taxon>Mollusca</taxon>
        <taxon>Gastropoda</taxon>
        <taxon>Heterobranchia</taxon>
        <taxon>Euthyneura</taxon>
        <taxon>Panpulmonata</taxon>
        <taxon>Sacoglossa</taxon>
        <taxon>Placobranchoidea</taxon>
        <taxon>Plakobranchidae</taxon>
        <taxon>Elysia</taxon>
    </lineage>
</organism>
<dbReference type="FunFam" id="3.10.110.10:FF:000041">
    <property type="entry name" value="Ubiquitin-conjugating enzyme E2 T"/>
    <property type="match status" value="1"/>
</dbReference>
<dbReference type="InterPro" id="IPR023313">
    <property type="entry name" value="UBQ-conjugating_AS"/>
</dbReference>
<evidence type="ECO:0000256" key="3">
    <source>
        <dbReference type="ARBA" id="ARBA00022741"/>
    </source>
</evidence>
<evidence type="ECO:0000256" key="10">
    <source>
        <dbReference type="PROSITE-ProRule" id="PRU10133"/>
    </source>
</evidence>
<dbReference type="Gene3D" id="3.10.110.10">
    <property type="entry name" value="Ubiquitin Conjugating Enzyme"/>
    <property type="match status" value="1"/>
</dbReference>
<proteinExistence type="inferred from homology"/>
<evidence type="ECO:0000256" key="8">
    <source>
        <dbReference type="ARBA" id="ARBA00077509"/>
    </source>
</evidence>
<dbReference type="OrthoDB" id="9978460at2759"/>
<evidence type="ECO:0000256" key="11">
    <source>
        <dbReference type="RuleBase" id="RU362109"/>
    </source>
</evidence>
<evidence type="ECO:0000256" key="5">
    <source>
        <dbReference type="ARBA" id="ARBA00022840"/>
    </source>
</evidence>
<comment type="similarity">
    <text evidence="11">Belongs to the ubiquitin-conjugating enzyme family.</text>
</comment>
<evidence type="ECO:0000256" key="9">
    <source>
        <dbReference type="ARBA" id="ARBA00082133"/>
    </source>
</evidence>
<feature type="domain" description="UBC core" evidence="13">
    <location>
        <begin position="4"/>
        <end position="154"/>
    </location>
</feature>
<keyword evidence="3 11" id="KW-0547">Nucleotide-binding</keyword>
<dbReference type="AlphaFoldDB" id="A0A3S1BRP2"/>
<dbReference type="PROSITE" id="PS50127">
    <property type="entry name" value="UBC_2"/>
    <property type="match status" value="1"/>
</dbReference>
<evidence type="ECO:0000313" key="15">
    <source>
        <dbReference type="Proteomes" id="UP000271974"/>
    </source>
</evidence>
<dbReference type="GO" id="GO:0061631">
    <property type="term" value="F:ubiquitin conjugating enzyme activity"/>
    <property type="evidence" value="ECO:0007669"/>
    <property type="project" value="UniProtKB-EC"/>
</dbReference>
<dbReference type="PANTHER" id="PTHR24067">
    <property type="entry name" value="UBIQUITIN-CONJUGATING ENZYME E2"/>
    <property type="match status" value="1"/>
</dbReference>
<keyword evidence="4 11" id="KW-0833">Ubl conjugation pathway</keyword>
<dbReference type="CDD" id="cd23805">
    <property type="entry name" value="UBCc_UBE2T"/>
    <property type="match status" value="1"/>
</dbReference>
<reference evidence="14 15" key="1">
    <citation type="submission" date="2019-01" db="EMBL/GenBank/DDBJ databases">
        <title>A draft genome assembly of the solar-powered sea slug Elysia chlorotica.</title>
        <authorList>
            <person name="Cai H."/>
            <person name="Li Q."/>
            <person name="Fang X."/>
            <person name="Li J."/>
            <person name="Curtis N.E."/>
            <person name="Altenburger A."/>
            <person name="Shibata T."/>
            <person name="Feng M."/>
            <person name="Maeda T."/>
            <person name="Schwartz J.A."/>
            <person name="Shigenobu S."/>
            <person name="Lundholm N."/>
            <person name="Nishiyama T."/>
            <person name="Yang H."/>
            <person name="Hasebe M."/>
            <person name="Li S."/>
            <person name="Pierce S.K."/>
            <person name="Wang J."/>
        </authorList>
    </citation>
    <scope>NUCLEOTIDE SEQUENCE [LARGE SCALE GENOMIC DNA]</scope>
    <source>
        <strain evidence="14">EC2010</strain>
        <tissue evidence="14">Whole organism of an adult</tissue>
    </source>
</reference>
<dbReference type="InterPro" id="IPR000608">
    <property type="entry name" value="UBC"/>
</dbReference>
<gene>
    <name evidence="14" type="ORF">EGW08_002343</name>
</gene>
<dbReference type="Proteomes" id="UP000271974">
    <property type="component" value="Unassembled WGS sequence"/>
</dbReference>
<evidence type="ECO:0000256" key="4">
    <source>
        <dbReference type="ARBA" id="ARBA00022786"/>
    </source>
</evidence>
<feature type="active site" description="Glycyl thioester intermediate" evidence="10">
    <location>
        <position position="88"/>
    </location>
</feature>
<feature type="region of interest" description="Disordered" evidence="12">
    <location>
        <begin position="161"/>
        <end position="220"/>
    </location>
</feature>
<feature type="compositionally biased region" description="Low complexity" evidence="12">
    <location>
        <begin position="174"/>
        <end position="186"/>
    </location>
</feature>
<protein>
    <recommendedName>
        <fullName evidence="6">Ubiquitin-conjugating enzyme E2 T</fullName>
        <ecNumber evidence="1">2.3.2.23</ecNumber>
    </recommendedName>
    <alternativeName>
        <fullName evidence="7">E2 ubiquitin-conjugating enzyme T</fullName>
    </alternativeName>
    <alternativeName>
        <fullName evidence="9">Ubiquitin carrier protein T</fullName>
    </alternativeName>
    <alternativeName>
        <fullName evidence="8">Ubiquitin-protein ligase T</fullName>
    </alternativeName>
</protein>
<feature type="compositionally biased region" description="Polar residues" evidence="12">
    <location>
        <begin position="202"/>
        <end position="214"/>
    </location>
</feature>